<dbReference type="AlphaFoldDB" id="A0AAW1ZFL9"/>
<dbReference type="EMBL" id="JAWDJR010000018">
    <property type="protein sequence ID" value="KAK9959171.1"/>
    <property type="molecule type" value="Genomic_DNA"/>
</dbReference>
<protein>
    <submittedName>
        <fullName evidence="1">Uncharacterized protein</fullName>
    </submittedName>
</protein>
<sequence length="57" mass="6578">FLGPDADKACQYMSRGIVGKNPLFQRELNLSEHKLDFKMVKQFAALLQDKHCQLNKL</sequence>
<dbReference type="Proteomes" id="UP001479290">
    <property type="component" value="Unassembled WGS sequence"/>
</dbReference>
<reference evidence="1 2" key="1">
    <citation type="submission" date="2024-05" db="EMBL/GenBank/DDBJ databases">
        <title>A high-quality chromosomal-level genome assembly of Topmouth culter (Culter alburnus).</title>
        <authorList>
            <person name="Zhao H."/>
        </authorList>
    </citation>
    <scope>NUCLEOTIDE SEQUENCE [LARGE SCALE GENOMIC DNA]</scope>
    <source>
        <strain evidence="1">CATC2023</strain>
        <tissue evidence="1">Muscle</tissue>
    </source>
</reference>
<feature type="non-terminal residue" evidence="1">
    <location>
        <position position="1"/>
    </location>
</feature>
<gene>
    <name evidence="1" type="ORF">ABG768_011248</name>
</gene>
<proteinExistence type="predicted"/>
<evidence type="ECO:0000313" key="2">
    <source>
        <dbReference type="Proteomes" id="UP001479290"/>
    </source>
</evidence>
<organism evidence="1 2">
    <name type="scientific">Culter alburnus</name>
    <name type="common">Topmouth culter</name>
    <dbReference type="NCBI Taxonomy" id="194366"/>
    <lineage>
        <taxon>Eukaryota</taxon>
        <taxon>Metazoa</taxon>
        <taxon>Chordata</taxon>
        <taxon>Craniata</taxon>
        <taxon>Vertebrata</taxon>
        <taxon>Euteleostomi</taxon>
        <taxon>Actinopterygii</taxon>
        <taxon>Neopterygii</taxon>
        <taxon>Teleostei</taxon>
        <taxon>Ostariophysi</taxon>
        <taxon>Cypriniformes</taxon>
        <taxon>Xenocyprididae</taxon>
        <taxon>Xenocypridinae</taxon>
        <taxon>Culter</taxon>
    </lineage>
</organism>
<name>A0AAW1ZFL9_CULAL</name>
<keyword evidence="2" id="KW-1185">Reference proteome</keyword>
<evidence type="ECO:0000313" key="1">
    <source>
        <dbReference type="EMBL" id="KAK9959171.1"/>
    </source>
</evidence>
<comment type="caution">
    <text evidence="1">The sequence shown here is derived from an EMBL/GenBank/DDBJ whole genome shotgun (WGS) entry which is preliminary data.</text>
</comment>
<accession>A0AAW1ZFL9</accession>
<feature type="non-terminal residue" evidence="1">
    <location>
        <position position="57"/>
    </location>
</feature>